<dbReference type="Proteomes" id="UP000092482">
    <property type="component" value="Chromosome"/>
</dbReference>
<dbReference type="AlphaFoldDB" id="A0A1B1NDL1"/>
<reference evidence="2 3" key="1">
    <citation type="submission" date="2016-03" db="EMBL/GenBank/DDBJ databases">
        <title>Shallow-sea hydrothermal system.</title>
        <authorList>
            <person name="Tang K."/>
        </authorList>
    </citation>
    <scope>NUCLEOTIDE SEQUENCE [LARGE SCALE GENOMIC DNA]</scope>
    <source>
        <strain evidence="2 3">JLT9</strain>
    </source>
</reference>
<evidence type="ECO:0000313" key="2">
    <source>
        <dbReference type="EMBL" id="ANS79504.1"/>
    </source>
</evidence>
<dbReference type="PATRIC" id="fig|1758689.4.peg.2196"/>
<gene>
    <name evidence="2" type="ORF">SGUI_2108</name>
</gene>
<protein>
    <submittedName>
        <fullName evidence="2">Uncharacterized protein</fullName>
    </submittedName>
</protein>
<evidence type="ECO:0000313" key="3">
    <source>
        <dbReference type="Proteomes" id="UP000092482"/>
    </source>
</evidence>
<feature type="compositionally biased region" description="Basic and acidic residues" evidence="1">
    <location>
        <begin position="104"/>
        <end position="161"/>
    </location>
</feature>
<evidence type="ECO:0000256" key="1">
    <source>
        <dbReference type="SAM" id="MobiDB-lite"/>
    </source>
</evidence>
<sequence length="420" mass="44564">MGLREVLARSAARHAHVLVVEVPGWDGLRMATERAVLERGWRLACSPADADVLVVCGTPGPRLAEAVDLVWEQLPGPRVRIVVLNRSELTDALRGAHAGLLDDDHHRRDARDRPGAPDLLAGREAEDEPSGHEGHSDHADHGAKEGSDEPSGHEGHSDHADYGANEGSDEPSGHEDHGNHADHGGHDMEMSPDGIPLAEGGEDRDGLEMDVLAVRLGPVLPHWPAGLVLHCSLQGDVLTGARAELLGAECEGGDAADPRTRALDRVVSVLALVGWDDAAERARRIRDVPPTGDARPAVDRTTAAADHPTASPGLARLRRRVRRSRMLRWSLRGLGPLTADDVRRLELPEGAVGDAYDRLLHLLDDVDEPAPPGGRRAVPVDAVADPVVGLDLAAARLVLAGLDLGTLSAAPAPRPEATRG</sequence>
<keyword evidence="3" id="KW-1185">Reference proteome</keyword>
<proteinExistence type="predicted"/>
<feature type="region of interest" description="Disordered" evidence="1">
    <location>
        <begin position="288"/>
        <end position="314"/>
    </location>
</feature>
<dbReference type="STRING" id="1758689.SGUI_2108"/>
<dbReference type="EMBL" id="CP014989">
    <property type="protein sequence ID" value="ANS79504.1"/>
    <property type="molecule type" value="Genomic_DNA"/>
</dbReference>
<organism evidence="2 3">
    <name type="scientific">Serinicoccus hydrothermalis</name>
    <dbReference type="NCBI Taxonomy" id="1758689"/>
    <lineage>
        <taxon>Bacteria</taxon>
        <taxon>Bacillati</taxon>
        <taxon>Actinomycetota</taxon>
        <taxon>Actinomycetes</taxon>
        <taxon>Micrococcales</taxon>
        <taxon>Ornithinimicrobiaceae</taxon>
        <taxon>Serinicoccus</taxon>
    </lineage>
</organism>
<dbReference type="KEGG" id="serj:SGUI_2108"/>
<dbReference type="RefSeq" id="WP_066639869.1">
    <property type="nucleotide sequence ID" value="NZ_CP014989.1"/>
</dbReference>
<dbReference type="SUPFAM" id="SSF56770">
    <property type="entry name" value="HydA/Nqo6-like"/>
    <property type="match status" value="1"/>
</dbReference>
<feature type="compositionally biased region" description="Basic and acidic residues" evidence="1">
    <location>
        <begin position="171"/>
        <end position="189"/>
    </location>
</feature>
<feature type="region of interest" description="Disordered" evidence="1">
    <location>
        <begin position="104"/>
        <end position="203"/>
    </location>
</feature>
<dbReference type="OrthoDB" id="3373298at2"/>
<name>A0A1B1NDL1_9MICO</name>
<accession>A0A1B1NDL1</accession>